<reference evidence="2" key="1">
    <citation type="submission" date="2022-07" db="EMBL/GenBank/DDBJ databases">
        <title>Phylogenomic reconstructions and comparative analyses of Kickxellomycotina fungi.</title>
        <authorList>
            <person name="Reynolds N.K."/>
            <person name="Stajich J.E."/>
            <person name="Barry K."/>
            <person name="Grigoriev I.V."/>
            <person name="Crous P."/>
            <person name="Smith M.E."/>
        </authorList>
    </citation>
    <scope>NUCLEOTIDE SEQUENCE</scope>
    <source>
        <strain evidence="2">NBRC 32514</strain>
    </source>
</reference>
<dbReference type="InterPro" id="IPR050214">
    <property type="entry name" value="Cys_Synth/Cystath_Beta-Synth"/>
</dbReference>
<dbReference type="Proteomes" id="UP001149813">
    <property type="component" value="Unassembled WGS sequence"/>
</dbReference>
<organism evidence="2 3">
    <name type="scientific">Coemansia erecta</name>
    <dbReference type="NCBI Taxonomy" id="147472"/>
    <lineage>
        <taxon>Eukaryota</taxon>
        <taxon>Fungi</taxon>
        <taxon>Fungi incertae sedis</taxon>
        <taxon>Zoopagomycota</taxon>
        <taxon>Kickxellomycotina</taxon>
        <taxon>Kickxellomycetes</taxon>
        <taxon>Kickxellales</taxon>
        <taxon>Kickxellaceae</taxon>
        <taxon>Coemansia</taxon>
    </lineage>
</organism>
<evidence type="ECO:0000313" key="3">
    <source>
        <dbReference type="Proteomes" id="UP001149813"/>
    </source>
</evidence>
<dbReference type="SUPFAM" id="SSF53686">
    <property type="entry name" value="Tryptophan synthase beta subunit-like PLP-dependent enzymes"/>
    <property type="match status" value="1"/>
</dbReference>
<protein>
    <submittedName>
        <fullName evidence="2">Uncharacterized protein</fullName>
    </submittedName>
</protein>
<feature type="region of interest" description="Disordered" evidence="1">
    <location>
        <begin position="99"/>
        <end position="138"/>
    </location>
</feature>
<gene>
    <name evidence="2" type="ORF">LPJ53_004990</name>
</gene>
<comment type="caution">
    <text evidence="2">The sequence shown here is derived from an EMBL/GenBank/DDBJ whole genome shotgun (WGS) entry which is preliminary data.</text>
</comment>
<evidence type="ECO:0000256" key="1">
    <source>
        <dbReference type="SAM" id="MobiDB-lite"/>
    </source>
</evidence>
<evidence type="ECO:0000313" key="2">
    <source>
        <dbReference type="EMBL" id="KAJ1720367.1"/>
    </source>
</evidence>
<dbReference type="PANTHER" id="PTHR10314">
    <property type="entry name" value="CYSTATHIONINE BETA-SYNTHASE"/>
    <property type="match status" value="1"/>
</dbReference>
<name>A0A9W7XWP2_9FUNG</name>
<dbReference type="EMBL" id="JANBOJ010000266">
    <property type="protein sequence ID" value="KAJ1720367.1"/>
    <property type="molecule type" value="Genomic_DNA"/>
</dbReference>
<dbReference type="InterPro" id="IPR036052">
    <property type="entry name" value="TrpB-like_PALP_sf"/>
</dbReference>
<feature type="compositionally biased region" description="Polar residues" evidence="1">
    <location>
        <begin position="128"/>
        <end position="137"/>
    </location>
</feature>
<sequence length="367" mass="39885">MRVSRETRRRTGVVLRTLRERALHRDAAESLFSLHALQRNFTQQNVLIPHITTAEAVKDSKAVEAARILLRMRADITGPPTTNIAKAAGILLRMRADVNYPPQHHPPSPIPSSFTESNDATGPYASNDEASPNTSDNEAGLYAIDDEASPYASDDDTGLYDSDVYGADIILLAAQCDGKVDALVLGVDTGNAATHLSRALREAVPGIQIVGVEPTNSAIGETSVANPLARRWLYEDIGRAYAPRALAPGLIDMWIQVSDAVAYSITRRFIKQRQQRGNNVGNPVRSYDEVLFPVEWMLVHDLLDTRMLSDLQCKQHGQYRGTSAEDLQLPAAVSVSGDDSVGAAVVLMARTKVPKAHVTTTGSLLLK</sequence>
<dbReference type="Gene3D" id="3.40.50.1100">
    <property type="match status" value="1"/>
</dbReference>
<keyword evidence="3" id="KW-1185">Reference proteome</keyword>
<dbReference type="AlphaFoldDB" id="A0A9W7XWP2"/>
<proteinExistence type="predicted"/>
<accession>A0A9W7XWP2</accession>
<dbReference type="OrthoDB" id="2536440at2759"/>